<dbReference type="Pfam" id="PF00412">
    <property type="entry name" value="LIM"/>
    <property type="match status" value="1"/>
</dbReference>
<keyword evidence="10" id="KW-1185">Reference proteome</keyword>
<comment type="function">
    <text evidence="6">Seems to have a role in zinc absorption and may function as an intracellular zinc transport protein.</text>
</comment>
<evidence type="ECO:0000313" key="10">
    <source>
        <dbReference type="Proteomes" id="UP000887574"/>
    </source>
</evidence>
<evidence type="ECO:0000256" key="4">
    <source>
        <dbReference type="ARBA" id="ARBA00022990"/>
    </source>
</evidence>
<reference evidence="11" key="1">
    <citation type="submission" date="2022-11" db="UniProtKB">
        <authorList>
            <consortium name="WormBaseParasite"/>
        </authorList>
    </citation>
    <scope>IDENTIFICATION</scope>
</reference>
<dbReference type="FunFam" id="2.10.110.10:FF:000054">
    <property type="entry name" value="Cysteine-rich protein 1"/>
    <property type="match status" value="1"/>
</dbReference>
<evidence type="ECO:0000256" key="7">
    <source>
        <dbReference type="ARBA" id="ARBA00072537"/>
    </source>
</evidence>
<proteinExistence type="predicted"/>
<dbReference type="SMART" id="SM00132">
    <property type="entry name" value="LIM"/>
    <property type="match status" value="1"/>
</dbReference>
<keyword evidence="3 8" id="KW-0862">Zinc</keyword>
<keyword evidence="2 8" id="KW-0479">Metal-binding</keyword>
<evidence type="ECO:0000313" key="11">
    <source>
        <dbReference type="WBParaSite" id="jg1084"/>
    </source>
</evidence>
<sequence length="103" mass="11659">MNHCLRTDIGGMLIAKLEYRSYAVHSPHYIKCPKCGKSVYAAEKMVAGGFDWHKMCFKCNTCNKLLDSTNAAHMRISYSVLQCHGREHGPKESRHQCASLTVR</sequence>
<organism evidence="10 11">
    <name type="scientific">Ditylenchus dipsaci</name>
    <dbReference type="NCBI Taxonomy" id="166011"/>
    <lineage>
        <taxon>Eukaryota</taxon>
        <taxon>Metazoa</taxon>
        <taxon>Ecdysozoa</taxon>
        <taxon>Nematoda</taxon>
        <taxon>Chromadorea</taxon>
        <taxon>Rhabditida</taxon>
        <taxon>Tylenchina</taxon>
        <taxon>Tylenchomorpha</taxon>
        <taxon>Sphaerularioidea</taxon>
        <taxon>Anguinidae</taxon>
        <taxon>Anguininae</taxon>
        <taxon>Ditylenchus</taxon>
    </lineage>
</organism>
<evidence type="ECO:0000256" key="1">
    <source>
        <dbReference type="ARBA" id="ARBA00022481"/>
    </source>
</evidence>
<evidence type="ECO:0000256" key="5">
    <source>
        <dbReference type="ARBA" id="ARBA00023038"/>
    </source>
</evidence>
<dbReference type="InterPro" id="IPR001781">
    <property type="entry name" value="Znf_LIM"/>
</dbReference>
<evidence type="ECO:0000259" key="9">
    <source>
        <dbReference type="PROSITE" id="PS50023"/>
    </source>
</evidence>
<evidence type="ECO:0000256" key="3">
    <source>
        <dbReference type="ARBA" id="ARBA00022833"/>
    </source>
</evidence>
<keyword evidence="4" id="KW-0007">Acetylation</keyword>
<dbReference type="PANTHER" id="PTHR46074:SF5">
    <property type="entry name" value="LIM DOMAIN-CONTAINING PROTEIN C"/>
    <property type="match status" value="1"/>
</dbReference>
<accession>A0A915CPU6</accession>
<evidence type="ECO:0000256" key="2">
    <source>
        <dbReference type="ARBA" id="ARBA00022723"/>
    </source>
</evidence>
<dbReference type="AlphaFoldDB" id="A0A915CPU6"/>
<keyword evidence="5 8" id="KW-0440">LIM domain</keyword>
<dbReference type="PANTHER" id="PTHR46074">
    <property type="entry name" value="CYSTEINE-RICH PROTEIN CRIP FAMILY MEMBER"/>
    <property type="match status" value="1"/>
</dbReference>
<name>A0A915CPU6_9BILA</name>
<dbReference type="Gene3D" id="2.10.110.10">
    <property type="entry name" value="Cysteine Rich Protein"/>
    <property type="match status" value="1"/>
</dbReference>
<dbReference type="GO" id="GO:0046872">
    <property type="term" value="F:metal ion binding"/>
    <property type="evidence" value="ECO:0007669"/>
    <property type="project" value="UniProtKB-KW"/>
</dbReference>
<dbReference type="WBParaSite" id="jg1084">
    <property type="protein sequence ID" value="jg1084"/>
    <property type="gene ID" value="jg1084"/>
</dbReference>
<dbReference type="Proteomes" id="UP000887574">
    <property type="component" value="Unplaced"/>
</dbReference>
<protein>
    <recommendedName>
        <fullName evidence="7">Cysteine-rich protein 1</fullName>
    </recommendedName>
</protein>
<evidence type="ECO:0000256" key="6">
    <source>
        <dbReference type="ARBA" id="ARBA00055254"/>
    </source>
</evidence>
<dbReference type="SUPFAM" id="SSF57716">
    <property type="entry name" value="Glucocorticoid receptor-like (DNA-binding domain)"/>
    <property type="match status" value="1"/>
</dbReference>
<feature type="domain" description="LIM zinc-binding" evidence="9">
    <location>
        <begin position="30"/>
        <end position="94"/>
    </location>
</feature>
<dbReference type="PROSITE" id="PS00478">
    <property type="entry name" value="LIM_DOMAIN_1"/>
    <property type="match status" value="1"/>
</dbReference>
<evidence type="ECO:0000256" key="8">
    <source>
        <dbReference type="PROSITE-ProRule" id="PRU00125"/>
    </source>
</evidence>
<dbReference type="PROSITE" id="PS50023">
    <property type="entry name" value="LIM_DOMAIN_2"/>
    <property type="match status" value="1"/>
</dbReference>
<keyword evidence="1" id="KW-0488">Methylation</keyword>